<name>A0ABW7NBK8_9BACT</name>
<dbReference type="EMBL" id="JBIPKE010000019">
    <property type="protein sequence ID" value="MFH6985000.1"/>
    <property type="molecule type" value="Genomic_DNA"/>
</dbReference>
<sequence>MRIFFKNFRILSAALLVALVTVSCTEDEEPIAPPSASFSFEVDATNPLSVTFTNTTLEGETFAWDFGDGAGTSAEENPTYTYSAGGTYSVKLTATNEGGSNEATKEVTVKDAEPQNQIKNGTFDDDSEWTLQQFNVNANADISIASGVLTIGEVNPDAGWGGEAHGGAWQAVTVEAGTYGFDLDITTDAADEFWAEVWVGDTEPVADQDYNAEVGATVVLAVNTWDCGDAQATYSGSLRDNNCGSSDGTITLTAGTYYVAIRAGGITFPAGGVVIDNVSMFAED</sequence>
<dbReference type="CDD" id="cd00146">
    <property type="entry name" value="PKD"/>
    <property type="match status" value="1"/>
</dbReference>
<evidence type="ECO:0000259" key="2">
    <source>
        <dbReference type="PROSITE" id="PS50093"/>
    </source>
</evidence>
<evidence type="ECO:0000256" key="1">
    <source>
        <dbReference type="SAM" id="SignalP"/>
    </source>
</evidence>
<dbReference type="InterPro" id="IPR013783">
    <property type="entry name" value="Ig-like_fold"/>
</dbReference>
<evidence type="ECO:0000313" key="4">
    <source>
        <dbReference type="Proteomes" id="UP001610063"/>
    </source>
</evidence>
<dbReference type="InterPro" id="IPR035986">
    <property type="entry name" value="PKD_dom_sf"/>
</dbReference>
<dbReference type="SMART" id="SM00089">
    <property type="entry name" value="PKD"/>
    <property type="match status" value="1"/>
</dbReference>
<comment type="caution">
    <text evidence="3">The sequence shown here is derived from an EMBL/GenBank/DDBJ whole genome shotgun (WGS) entry which is preliminary data.</text>
</comment>
<gene>
    <name evidence="3" type="ORF">ACHKAR_16210</name>
</gene>
<dbReference type="Gene3D" id="2.60.40.10">
    <property type="entry name" value="Immunoglobulins"/>
    <property type="match status" value="1"/>
</dbReference>
<keyword evidence="1" id="KW-0732">Signal</keyword>
<reference evidence="3 4" key="1">
    <citation type="journal article" date="2013" name="Int. J. Syst. Evol. Microbiol.">
        <title>Marinoscillum luteum sp. nov., isolated from marine sediment.</title>
        <authorList>
            <person name="Cha I.T."/>
            <person name="Park S.J."/>
            <person name="Kim S.J."/>
            <person name="Kim J.G."/>
            <person name="Jung M.Y."/>
            <person name="Shin K.S."/>
            <person name="Kwon K.K."/>
            <person name="Yang S.H."/>
            <person name="Seo Y.S."/>
            <person name="Rhee S.K."/>
        </authorList>
    </citation>
    <scope>NUCLEOTIDE SEQUENCE [LARGE SCALE GENOMIC DNA]</scope>
    <source>
        <strain evidence="3 4">KCTC 23939</strain>
    </source>
</reference>
<feature type="domain" description="PKD" evidence="2">
    <location>
        <begin position="61"/>
        <end position="109"/>
    </location>
</feature>
<evidence type="ECO:0000313" key="3">
    <source>
        <dbReference type="EMBL" id="MFH6985000.1"/>
    </source>
</evidence>
<protein>
    <submittedName>
        <fullName evidence="3">PKD domain-containing protein</fullName>
    </submittedName>
</protein>
<dbReference type="PROSITE" id="PS50093">
    <property type="entry name" value="PKD"/>
    <property type="match status" value="1"/>
</dbReference>
<accession>A0ABW7NBK8</accession>
<dbReference type="InterPro" id="IPR000601">
    <property type="entry name" value="PKD_dom"/>
</dbReference>
<dbReference type="Pfam" id="PF18911">
    <property type="entry name" value="PKD_4"/>
    <property type="match status" value="1"/>
</dbReference>
<feature type="signal peptide" evidence="1">
    <location>
        <begin position="1"/>
        <end position="26"/>
    </location>
</feature>
<dbReference type="Proteomes" id="UP001610063">
    <property type="component" value="Unassembled WGS sequence"/>
</dbReference>
<dbReference type="RefSeq" id="WP_395418454.1">
    <property type="nucleotide sequence ID" value="NZ_JBIPKE010000019.1"/>
</dbReference>
<proteinExistence type="predicted"/>
<feature type="chain" id="PRO_5047031658" evidence="1">
    <location>
        <begin position="27"/>
        <end position="284"/>
    </location>
</feature>
<dbReference type="InterPro" id="IPR022409">
    <property type="entry name" value="PKD/Chitinase_dom"/>
</dbReference>
<dbReference type="PROSITE" id="PS51257">
    <property type="entry name" value="PROKAR_LIPOPROTEIN"/>
    <property type="match status" value="1"/>
</dbReference>
<dbReference type="SUPFAM" id="SSF49299">
    <property type="entry name" value="PKD domain"/>
    <property type="match status" value="1"/>
</dbReference>
<keyword evidence="4" id="KW-1185">Reference proteome</keyword>
<organism evidence="3 4">
    <name type="scientific">Marinoscillum luteum</name>
    <dbReference type="NCBI Taxonomy" id="861051"/>
    <lineage>
        <taxon>Bacteria</taxon>
        <taxon>Pseudomonadati</taxon>
        <taxon>Bacteroidota</taxon>
        <taxon>Cytophagia</taxon>
        <taxon>Cytophagales</taxon>
        <taxon>Reichenbachiellaceae</taxon>
        <taxon>Marinoscillum</taxon>
    </lineage>
</organism>